<dbReference type="InterPro" id="IPR027417">
    <property type="entry name" value="P-loop_NTPase"/>
</dbReference>
<dbReference type="PANTHER" id="PTHR42855:SF1">
    <property type="entry name" value="ABC TRANSPORTER DOMAIN-CONTAINING PROTEIN"/>
    <property type="match status" value="1"/>
</dbReference>
<feature type="region of interest" description="Disordered" evidence="1">
    <location>
        <begin position="121"/>
        <end position="143"/>
    </location>
</feature>
<organism evidence="3 4">
    <name type="scientific">Paraoerskovia sediminicola</name>
    <dbReference type="NCBI Taxonomy" id="1138587"/>
    <lineage>
        <taxon>Bacteria</taxon>
        <taxon>Bacillati</taxon>
        <taxon>Actinomycetota</taxon>
        <taxon>Actinomycetes</taxon>
        <taxon>Micrococcales</taxon>
        <taxon>Cellulomonadaceae</taxon>
        <taxon>Paraoerskovia</taxon>
    </lineage>
</organism>
<dbReference type="SUPFAM" id="SSF52540">
    <property type="entry name" value="P-loop containing nucleoside triphosphate hydrolases"/>
    <property type="match status" value="1"/>
</dbReference>
<evidence type="ECO:0000256" key="1">
    <source>
        <dbReference type="SAM" id="MobiDB-lite"/>
    </source>
</evidence>
<evidence type="ECO:0000313" key="3">
    <source>
        <dbReference type="EMBL" id="BDZ42717.1"/>
    </source>
</evidence>
<protein>
    <recommendedName>
        <fullName evidence="2">ABC transporter domain-containing protein</fullName>
    </recommendedName>
</protein>
<evidence type="ECO:0000313" key="4">
    <source>
        <dbReference type="Proteomes" id="UP001321475"/>
    </source>
</evidence>
<dbReference type="Gene3D" id="3.40.50.300">
    <property type="entry name" value="P-loop containing nucleotide triphosphate hydrolases"/>
    <property type="match status" value="1"/>
</dbReference>
<accession>A0ABN6XCX1</accession>
<sequence>MAHLLGADDISLVVGTRTLLSGVSLGLDDGDRVGVVGPNGAGKSTLLRLLAGTQESDGGRVTRVGGSRTAMLVQRDDDSAGATIRDLVHGSTATHEWAGDAGIRSVHAGLLGDLDLDGPAAHLSGGSGGGSRSRPSWSRTPTS</sequence>
<dbReference type="EMBL" id="AP027729">
    <property type="protein sequence ID" value="BDZ42717.1"/>
    <property type="molecule type" value="Genomic_DNA"/>
</dbReference>
<dbReference type="RefSeq" id="WP_286217146.1">
    <property type="nucleotide sequence ID" value="NZ_AP027729.1"/>
</dbReference>
<dbReference type="InterPro" id="IPR003439">
    <property type="entry name" value="ABC_transporter-like_ATP-bd"/>
</dbReference>
<name>A0ABN6XCX1_9CELL</name>
<feature type="domain" description="ABC transporter" evidence="2">
    <location>
        <begin position="20"/>
        <end position="76"/>
    </location>
</feature>
<dbReference type="Pfam" id="PF00005">
    <property type="entry name" value="ABC_tran"/>
    <property type="match status" value="1"/>
</dbReference>
<reference evidence="4" key="1">
    <citation type="journal article" date="2019" name="Int. J. Syst. Evol. Microbiol.">
        <title>The Global Catalogue of Microorganisms (GCM) 10K type strain sequencing project: providing services to taxonomists for standard genome sequencing and annotation.</title>
        <authorList>
            <consortium name="The Broad Institute Genomics Platform"/>
            <consortium name="The Broad Institute Genome Sequencing Center for Infectious Disease"/>
            <person name="Wu L."/>
            <person name="Ma J."/>
        </authorList>
    </citation>
    <scope>NUCLEOTIDE SEQUENCE [LARGE SCALE GENOMIC DNA]</scope>
    <source>
        <strain evidence="4">NBRC 108565</strain>
    </source>
</reference>
<feature type="compositionally biased region" description="Low complexity" evidence="1">
    <location>
        <begin position="132"/>
        <end position="143"/>
    </location>
</feature>
<gene>
    <name evidence="3" type="ORF">GCM10025865_20160</name>
</gene>
<dbReference type="InterPro" id="IPR051309">
    <property type="entry name" value="ABCF_ATPase"/>
</dbReference>
<dbReference type="Proteomes" id="UP001321475">
    <property type="component" value="Chromosome"/>
</dbReference>
<dbReference type="PANTHER" id="PTHR42855">
    <property type="entry name" value="ABC TRANSPORTER ATP-BINDING SUBUNIT"/>
    <property type="match status" value="1"/>
</dbReference>
<evidence type="ECO:0000259" key="2">
    <source>
        <dbReference type="Pfam" id="PF00005"/>
    </source>
</evidence>
<keyword evidence="4" id="KW-1185">Reference proteome</keyword>
<proteinExistence type="predicted"/>